<protein>
    <recommendedName>
        <fullName evidence="3">Alkyl hydroperoxide reductase subunit C/ Thiol specific antioxidant domain-containing protein</fullName>
    </recommendedName>
</protein>
<organism evidence="1 2">
    <name type="scientific">Bacillus daqingensis</name>
    <dbReference type="NCBI Taxonomy" id="872396"/>
    <lineage>
        <taxon>Bacteria</taxon>
        <taxon>Bacillati</taxon>
        <taxon>Bacillota</taxon>
        <taxon>Bacilli</taxon>
        <taxon>Bacillales</taxon>
        <taxon>Bacillaceae</taxon>
        <taxon>Bacillus</taxon>
    </lineage>
</organism>
<comment type="caution">
    <text evidence="1">The sequence shown here is derived from an EMBL/GenBank/DDBJ whole genome shotgun (WGS) entry which is preliminary data.</text>
</comment>
<dbReference type="RefSeq" id="WP_377909883.1">
    <property type="nucleotide sequence ID" value="NZ_JBHSGK010000013.1"/>
</dbReference>
<dbReference type="EMBL" id="JBHSGK010000013">
    <property type="protein sequence ID" value="MFC4737281.1"/>
    <property type="molecule type" value="Genomic_DNA"/>
</dbReference>
<evidence type="ECO:0008006" key="3">
    <source>
        <dbReference type="Google" id="ProtNLM"/>
    </source>
</evidence>
<sequence length="45" mass="5437">MSEWKLGERLPDFTLPEASGESYTLSHDQKEREGWRFIIYFRGSW</sequence>
<gene>
    <name evidence="1" type="ORF">ACFO4L_11830</name>
</gene>
<evidence type="ECO:0000313" key="2">
    <source>
        <dbReference type="Proteomes" id="UP001595896"/>
    </source>
</evidence>
<dbReference type="Proteomes" id="UP001595896">
    <property type="component" value="Unassembled WGS sequence"/>
</dbReference>
<proteinExistence type="predicted"/>
<evidence type="ECO:0000313" key="1">
    <source>
        <dbReference type="EMBL" id="MFC4737281.1"/>
    </source>
</evidence>
<accession>A0ABV9NYA4</accession>
<keyword evidence="2" id="KW-1185">Reference proteome</keyword>
<reference evidence="2" key="1">
    <citation type="journal article" date="2019" name="Int. J. Syst. Evol. Microbiol.">
        <title>The Global Catalogue of Microorganisms (GCM) 10K type strain sequencing project: providing services to taxonomists for standard genome sequencing and annotation.</title>
        <authorList>
            <consortium name="The Broad Institute Genomics Platform"/>
            <consortium name="The Broad Institute Genome Sequencing Center for Infectious Disease"/>
            <person name="Wu L."/>
            <person name="Ma J."/>
        </authorList>
    </citation>
    <scope>NUCLEOTIDE SEQUENCE [LARGE SCALE GENOMIC DNA]</scope>
    <source>
        <strain evidence="2">JCM 12165</strain>
    </source>
</reference>
<name>A0ABV9NYA4_9BACI</name>